<gene>
    <name evidence="2" type="ORF">PHYBOEH_009651</name>
</gene>
<sequence length="165" mass="17585">MQRAFPIVAFLAATLALCSGSHLTSSAGVGTTAVSVNDDAGPKTVSSVLLRVPGIQTVNSAGNNVAISRSNIFVISDQDKKMLMDTIKNLVMRYDRTSQDDRALTTQIVALLGADNDATAANKMLPQIKTALQNRDKPAELRQTVEKLVEMSPRLEASTVDNQAA</sequence>
<dbReference type="EMBL" id="JAGDFL010000614">
    <property type="protein sequence ID" value="KAG7384094.1"/>
    <property type="molecule type" value="Genomic_DNA"/>
</dbReference>
<comment type="caution">
    <text evidence="2">The sequence shown here is derived from an EMBL/GenBank/DDBJ whole genome shotgun (WGS) entry which is preliminary data.</text>
</comment>
<protein>
    <recommendedName>
        <fullName evidence="4">RxLR effector protein</fullName>
    </recommendedName>
</protein>
<reference evidence="2" key="1">
    <citation type="submission" date="2021-02" db="EMBL/GenBank/DDBJ databases">
        <authorList>
            <person name="Palmer J.M."/>
        </authorList>
    </citation>
    <scope>NUCLEOTIDE SEQUENCE</scope>
    <source>
        <strain evidence="2">SCRP23</strain>
    </source>
</reference>
<dbReference type="Proteomes" id="UP000693981">
    <property type="component" value="Unassembled WGS sequence"/>
</dbReference>
<name>A0A8T1VX00_9STRA</name>
<organism evidence="2 3">
    <name type="scientific">Phytophthora boehmeriae</name>
    <dbReference type="NCBI Taxonomy" id="109152"/>
    <lineage>
        <taxon>Eukaryota</taxon>
        <taxon>Sar</taxon>
        <taxon>Stramenopiles</taxon>
        <taxon>Oomycota</taxon>
        <taxon>Peronosporomycetes</taxon>
        <taxon>Peronosporales</taxon>
        <taxon>Peronosporaceae</taxon>
        <taxon>Phytophthora</taxon>
    </lineage>
</organism>
<evidence type="ECO:0000256" key="1">
    <source>
        <dbReference type="SAM" id="SignalP"/>
    </source>
</evidence>
<accession>A0A8T1VX00</accession>
<evidence type="ECO:0000313" key="2">
    <source>
        <dbReference type="EMBL" id="KAG7384094.1"/>
    </source>
</evidence>
<proteinExistence type="predicted"/>
<dbReference type="OrthoDB" id="127578at2759"/>
<feature type="signal peptide" evidence="1">
    <location>
        <begin position="1"/>
        <end position="20"/>
    </location>
</feature>
<dbReference type="AlphaFoldDB" id="A0A8T1VX00"/>
<keyword evidence="3" id="KW-1185">Reference proteome</keyword>
<feature type="chain" id="PRO_5035871674" description="RxLR effector protein" evidence="1">
    <location>
        <begin position="21"/>
        <end position="165"/>
    </location>
</feature>
<keyword evidence="1" id="KW-0732">Signal</keyword>
<evidence type="ECO:0000313" key="3">
    <source>
        <dbReference type="Proteomes" id="UP000693981"/>
    </source>
</evidence>
<evidence type="ECO:0008006" key="4">
    <source>
        <dbReference type="Google" id="ProtNLM"/>
    </source>
</evidence>